<evidence type="ECO:0000259" key="15">
    <source>
        <dbReference type="PROSITE" id="PS50151"/>
    </source>
</evidence>
<feature type="binding site" evidence="12">
    <location>
        <begin position="44"/>
        <end position="51"/>
    </location>
    <ligand>
        <name>ATP</name>
        <dbReference type="ChEBI" id="CHEBI:30616"/>
    </ligand>
</feature>
<dbReference type="GO" id="GO:0009381">
    <property type="term" value="F:excinuclease ABC activity"/>
    <property type="evidence" value="ECO:0007669"/>
    <property type="project" value="UniProtKB-UniRule"/>
</dbReference>
<dbReference type="Gene3D" id="3.40.50.300">
    <property type="entry name" value="P-loop containing nucleotide triphosphate hydrolases"/>
    <property type="match status" value="3"/>
</dbReference>
<feature type="short sequence motif" description="Beta-hairpin" evidence="12">
    <location>
        <begin position="97"/>
        <end position="120"/>
    </location>
</feature>
<accession>A0ABF7R175</accession>
<feature type="domain" description="Helicase C-terminal" evidence="17">
    <location>
        <begin position="435"/>
        <end position="601"/>
    </location>
</feature>
<feature type="domain" description="UVR" evidence="15">
    <location>
        <begin position="632"/>
        <end position="667"/>
    </location>
</feature>
<organism evidence="18 19">
    <name type="scientific">Limosilactobacillus fermentum (strain NBRC 3956 / LMG 18251)</name>
    <name type="common">Lactobacillus fermentum</name>
    <dbReference type="NCBI Taxonomy" id="334390"/>
    <lineage>
        <taxon>Bacteria</taxon>
        <taxon>Bacillati</taxon>
        <taxon>Bacillota</taxon>
        <taxon>Bacilli</taxon>
        <taxon>Lactobacillales</taxon>
        <taxon>Lactobacillaceae</taxon>
        <taxon>Limosilactobacillus</taxon>
    </lineage>
</organism>
<dbReference type="SMART" id="SM00490">
    <property type="entry name" value="HELICc"/>
    <property type="match status" value="1"/>
</dbReference>
<dbReference type="Pfam" id="PF12344">
    <property type="entry name" value="UvrB"/>
    <property type="match status" value="1"/>
</dbReference>
<gene>
    <name evidence="12" type="primary">uvrB</name>
    <name evidence="18" type="ordered locus">LAF_0353</name>
</gene>
<keyword evidence="3 12" id="KW-0963">Cytoplasm</keyword>
<dbReference type="Pfam" id="PF17757">
    <property type="entry name" value="UvrB_inter"/>
    <property type="match status" value="1"/>
</dbReference>
<dbReference type="InterPro" id="IPR014001">
    <property type="entry name" value="Helicase_ATP-bd"/>
</dbReference>
<dbReference type="InterPro" id="IPR001650">
    <property type="entry name" value="Helicase_C-like"/>
</dbReference>
<evidence type="ECO:0000256" key="5">
    <source>
        <dbReference type="ARBA" id="ARBA00022763"/>
    </source>
</evidence>
<evidence type="ECO:0000256" key="12">
    <source>
        <dbReference type="HAMAP-Rule" id="MF_00204"/>
    </source>
</evidence>
<dbReference type="SUPFAM" id="SSF52540">
    <property type="entry name" value="P-loop containing nucleoside triphosphate hydrolases"/>
    <property type="match status" value="2"/>
</dbReference>
<dbReference type="PANTHER" id="PTHR24029:SF0">
    <property type="entry name" value="UVRABC SYSTEM PROTEIN B"/>
    <property type="match status" value="1"/>
</dbReference>
<name>A0ABF7R175_LIMF3</name>
<comment type="subunit">
    <text evidence="10 12 13">Forms a heterotetramer with UvrA during the search for lesions. Interacts with UvrC in an incision complex.</text>
</comment>
<dbReference type="InterPro" id="IPR024759">
    <property type="entry name" value="UvrB_YAD/RRR_dom"/>
</dbReference>
<dbReference type="Gene3D" id="4.10.860.10">
    <property type="entry name" value="UVR domain"/>
    <property type="match status" value="1"/>
</dbReference>
<sequence>MIYRQPDKEFQLVSDYQPTGDQPEAIAALTKGVEEGDHAQILLGATGTGKTFTISNVIKNVNRPTLILSHNKTLAGQLYGEMKKFFPNNAVEYFVSYYDYYQPEAYVPSSDTYIEKDASINDEIDQLRHSATSSLIERNDVIVVASVSSIFGLGSPAEYQNHVVSLRVGQEIPRNRLLRELVEIQFDRNDIDFQRGRFRVRGDVVEIFPASREEKAIRVEFFGDEIDRIREVDALTGEVIGDREHVSIFPATHFLTSEDIMDLALPEIEADMKSQVAKFTKEGKLLEAQRLQQRTTYDIEMMREMGYTNGIENYSRYMDRRKPGEPPFTLLDFFPKDFLLIVDESHQTMPQVRGMYNGDRARKQQLIDYGFRLPSALDNRPLTLKEFEGHVHQVIYMSATPGPYEEAQTDRVVQQIIRPTGLLDPTIEVRPVMGQIDDLVGEINKRIEKNERVLVTTLTKKMSEDLSDYLKDLGLKVKYLHSDIKTLERTQIIRDLRLGKFDVLVGINLLREGLDIPEVSLVAILDADKEGFLRNERSLIQTIGRAARNANGSVIMYADTVTDSMRAAIDETKRRRTIQEAYNKEHGITPKTIVKPIQEAITAVKPVEDEQADKGAEFTSKDFAALDKEAQAQIIAELTEQMKAAAKRLDFEQAATLRDTVMELTSRMKKK</sequence>
<dbReference type="NCBIfam" id="NF003673">
    <property type="entry name" value="PRK05298.1"/>
    <property type="match status" value="1"/>
</dbReference>
<dbReference type="Pfam" id="PF04851">
    <property type="entry name" value="ResIII"/>
    <property type="match status" value="1"/>
</dbReference>
<feature type="coiled-coil region" evidence="14">
    <location>
        <begin position="628"/>
        <end position="655"/>
    </location>
</feature>
<keyword evidence="14" id="KW-0175">Coiled coil</keyword>
<protein>
    <recommendedName>
        <fullName evidence="11 12">UvrABC system protein B</fullName>
        <shortName evidence="12">Protein UvrB</shortName>
    </recommendedName>
    <alternativeName>
        <fullName evidence="12">Excinuclease ABC subunit B</fullName>
    </alternativeName>
</protein>
<keyword evidence="12 13" id="KW-0742">SOS response</keyword>
<dbReference type="PROSITE" id="PS51192">
    <property type="entry name" value="HELICASE_ATP_BIND_1"/>
    <property type="match status" value="1"/>
</dbReference>
<keyword evidence="4 12" id="KW-0547">Nucleotide-binding</keyword>
<proteinExistence type="inferred from homology"/>
<evidence type="ECO:0000313" key="18">
    <source>
        <dbReference type="EMBL" id="BAG26689.1"/>
    </source>
</evidence>
<evidence type="ECO:0000256" key="6">
    <source>
        <dbReference type="ARBA" id="ARBA00022769"/>
    </source>
</evidence>
<dbReference type="CDD" id="cd18790">
    <property type="entry name" value="SF2_C_UvrB"/>
    <property type="match status" value="1"/>
</dbReference>
<dbReference type="KEGG" id="lfe:LAF_0353"/>
<dbReference type="InterPro" id="IPR004807">
    <property type="entry name" value="UvrB"/>
</dbReference>
<dbReference type="RefSeq" id="WP_012390869.1">
    <property type="nucleotide sequence ID" value="NC_010610.1"/>
</dbReference>
<comment type="function">
    <text evidence="12">The UvrABC repair system catalyzes the recognition and processing of DNA lesions. A damage recognition complex composed of 2 UvrA and 2 UvrB subunits scans DNA for abnormalities. Upon binding of the UvrA(2)B(2) complex to a putative damaged site, the DNA wraps around one UvrB monomer. DNA wrap is dependent on ATP binding by UvrB and probably causes local melting of the DNA helix, facilitating insertion of UvrB beta-hairpin between the DNA strands. Then UvrB probes one DNA strand for the presence of a lesion. If a lesion is found the UvrA subunits dissociate and the UvrB-DNA preincision complex is formed. This complex is subsequently bound by UvrC and the second UvrB is released. If no lesion is found, the DNA wraps around the other UvrB subunit that will check the other stand for damage.</text>
</comment>
<dbReference type="GO" id="GO:0006289">
    <property type="term" value="P:nucleotide-excision repair"/>
    <property type="evidence" value="ECO:0007669"/>
    <property type="project" value="UniProtKB-UniRule"/>
</dbReference>
<evidence type="ECO:0000256" key="7">
    <source>
        <dbReference type="ARBA" id="ARBA00022840"/>
    </source>
</evidence>
<dbReference type="GO" id="GO:0009432">
    <property type="term" value="P:SOS response"/>
    <property type="evidence" value="ECO:0007669"/>
    <property type="project" value="UniProtKB-UniRule"/>
</dbReference>
<dbReference type="GO" id="GO:0003677">
    <property type="term" value="F:DNA binding"/>
    <property type="evidence" value="ECO:0007669"/>
    <property type="project" value="UniProtKB-UniRule"/>
</dbReference>
<dbReference type="InterPro" id="IPR001943">
    <property type="entry name" value="UVR_dom"/>
</dbReference>
<dbReference type="SUPFAM" id="SSF46600">
    <property type="entry name" value="C-terminal UvrC-binding domain of UvrB"/>
    <property type="match status" value="1"/>
</dbReference>
<dbReference type="NCBIfam" id="TIGR00631">
    <property type="entry name" value="uvrb"/>
    <property type="match status" value="1"/>
</dbReference>
<dbReference type="GO" id="GO:0005737">
    <property type="term" value="C:cytoplasm"/>
    <property type="evidence" value="ECO:0007669"/>
    <property type="project" value="UniProtKB-SubCell"/>
</dbReference>
<feature type="domain" description="Helicase ATP-binding" evidence="16">
    <location>
        <begin position="31"/>
        <end position="166"/>
    </location>
</feature>
<dbReference type="InterPro" id="IPR006935">
    <property type="entry name" value="Helicase/UvrB_N"/>
</dbReference>
<evidence type="ECO:0000313" key="19">
    <source>
        <dbReference type="Proteomes" id="UP000001697"/>
    </source>
</evidence>
<keyword evidence="6 12" id="KW-0228">DNA excision</keyword>
<dbReference type="Pfam" id="PF00271">
    <property type="entry name" value="Helicase_C"/>
    <property type="match status" value="1"/>
</dbReference>
<keyword evidence="8 12" id="KW-0267">Excision nuclease</keyword>
<dbReference type="InterPro" id="IPR027417">
    <property type="entry name" value="P-loop_NTPase"/>
</dbReference>
<dbReference type="InterPro" id="IPR041471">
    <property type="entry name" value="UvrB_inter"/>
</dbReference>
<dbReference type="EMBL" id="AP008937">
    <property type="protein sequence ID" value="BAG26689.1"/>
    <property type="molecule type" value="Genomic_DNA"/>
</dbReference>
<dbReference type="HAMAP" id="MF_00204">
    <property type="entry name" value="UvrB"/>
    <property type="match status" value="1"/>
</dbReference>
<evidence type="ECO:0000259" key="17">
    <source>
        <dbReference type="PROSITE" id="PS51194"/>
    </source>
</evidence>
<evidence type="ECO:0000256" key="8">
    <source>
        <dbReference type="ARBA" id="ARBA00022881"/>
    </source>
</evidence>
<evidence type="ECO:0000256" key="3">
    <source>
        <dbReference type="ARBA" id="ARBA00022490"/>
    </source>
</evidence>
<keyword evidence="5 12" id="KW-0227">DNA damage</keyword>
<evidence type="ECO:0000256" key="2">
    <source>
        <dbReference type="ARBA" id="ARBA00008533"/>
    </source>
</evidence>
<dbReference type="PROSITE" id="PS51194">
    <property type="entry name" value="HELICASE_CTER"/>
    <property type="match status" value="1"/>
</dbReference>
<evidence type="ECO:0000256" key="9">
    <source>
        <dbReference type="ARBA" id="ARBA00023204"/>
    </source>
</evidence>
<keyword evidence="7 12" id="KW-0067">ATP-binding</keyword>
<dbReference type="InterPro" id="IPR036876">
    <property type="entry name" value="UVR_dom_sf"/>
</dbReference>
<reference evidence="18 19" key="1">
    <citation type="journal article" date="2008" name="DNA Res.">
        <title>Comparative genome analysis of Lactobacillus reuteri and Lactobacillus fermentum reveal a genomic island for reuterin and cobalamin production.</title>
        <authorList>
            <person name="Morita H."/>
            <person name="Toh H."/>
            <person name="Fukuda S."/>
            <person name="Horikawa H."/>
            <person name="Oshima K."/>
            <person name="Suzuki T."/>
            <person name="Murakami M."/>
            <person name="Hisamatsu S."/>
            <person name="Kato Y."/>
            <person name="Takizawa T."/>
            <person name="Fukuoka H."/>
            <person name="Yoshimura T."/>
            <person name="Itoh K."/>
            <person name="O'Sullivan D.J."/>
            <person name="McKay L.L."/>
            <person name="Ohno H."/>
            <person name="Kikuchi J."/>
            <person name="Masaoka T."/>
            <person name="Hattori M."/>
        </authorList>
    </citation>
    <scope>NUCLEOTIDE SEQUENCE [LARGE SCALE GENOMIC DNA]</scope>
    <source>
        <strain evidence="19">NBRC 3956 / LMG 18251</strain>
    </source>
</reference>
<dbReference type="CDD" id="cd17916">
    <property type="entry name" value="DEXHc_UvrB"/>
    <property type="match status" value="1"/>
</dbReference>
<evidence type="ECO:0000256" key="1">
    <source>
        <dbReference type="ARBA" id="ARBA00004496"/>
    </source>
</evidence>
<dbReference type="GO" id="GO:0005524">
    <property type="term" value="F:ATP binding"/>
    <property type="evidence" value="ECO:0007669"/>
    <property type="project" value="UniProtKB-UniRule"/>
</dbReference>
<dbReference type="Proteomes" id="UP000001697">
    <property type="component" value="Chromosome"/>
</dbReference>
<comment type="subcellular location">
    <subcellularLocation>
        <location evidence="1 12 13">Cytoplasm</location>
    </subcellularLocation>
</comment>
<evidence type="ECO:0000259" key="16">
    <source>
        <dbReference type="PROSITE" id="PS51192"/>
    </source>
</evidence>
<evidence type="ECO:0000256" key="13">
    <source>
        <dbReference type="RuleBase" id="RU003587"/>
    </source>
</evidence>
<dbReference type="SMART" id="SM00487">
    <property type="entry name" value="DEXDc"/>
    <property type="match status" value="1"/>
</dbReference>
<keyword evidence="9 12" id="KW-0234">DNA repair</keyword>
<evidence type="ECO:0000256" key="10">
    <source>
        <dbReference type="ARBA" id="ARBA00026033"/>
    </source>
</evidence>
<evidence type="ECO:0000256" key="14">
    <source>
        <dbReference type="SAM" id="Coils"/>
    </source>
</evidence>
<dbReference type="AlphaFoldDB" id="A0ABF7R175"/>
<dbReference type="Pfam" id="PF02151">
    <property type="entry name" value="UVR"/>
    <property type="match status" value="1"/>
</dbReference>
<evidence type="ECO:0000256" key="11">
    <source>
        <dbReference type="ARBA" id="ARBA00029504"/>
    </source>
</evidence>
<comment type="domain">
    <text evidence="12">The beta-hairpin motif is involved in DNA binding.</text>
</comment>
<comment type="similarity">
    <text evidence="2 12 13">Belongs to the UvrB family.</text>
</comment>
<keyword evidence="19" id="KW-1185">Reference proteome</keyword>
<evidence type="ECO:0000256" key="4">
    <source>
        <dbReference type="ARBA" id="ARBA00022741"/>
    </source>
</evidence>
<dbReference type="PROSITE" id="PS50151">
    <property type="entry name" value="UVR"/>
    <property type="match status" value="1"/>
</dbReference>
<dbReference type="PANTHER" id="PTHR24029">
    <property type="entry name" value="UVRABC SYSTEM PROTEIN B"/>
    <property type="match status" value="1"/>
</dbReference>